<dbReference type="AlphaFoldDB" id="A0A382IXG0"/>
<organism evidence="2">
    <name type="scientific">marine metagenome</name>
    <dbReference type="NCBI Taxonomy" id="408172"/>
    <lineage>
        <taxon>unclassified sequences</taxon>
        <taxon>metagenomes</taxon>
        <taxon>ecological metagenomes</taxon>
    </lineage>
</organism>
<accession>A0A382IXG0</accession>
<proteinExistence type="predicted"/>
<feature type="non-terminal residue" evidence="2">
    <location>
        <position position="25"/>
    </location>
</feature>
<name>A0A382IXG0_9ZZZZ</name>
<feature type="region of interest" description="Disordered" evidence="1">
    <location>
        <begin position="1"/>
        <end position="25"/>
    </location>
</feature>
<feature type="non-terminal residue" evidence="2">
    <location>
        <position position="1"/>
    </location>
</feature>
<sequence>YELYRASPSSRRRSAATYPRSTDWL</sequence>
<gene>
    <name evidence="2" type="ORF">METZ01_LOCUS257170</name>
</gene>
<protein>
    <submittedName>
        <fullName evidence="2">Uncharacterized protein</fullName>
    </submittedName>
</protein>
<evidence type="ECO:0000313" key="2">
    <source>
        <dbReference type="EMBL" id="SVC04316.1"/>
    </source>
</evidence>
<dbReference type="EMBL" id="UINC01070285">
    <property type="protein sequence ID" value="SVC04316.1"/>
    <property type="molecule type" value="Genomic_DNA"/>
</dbReference>
<evidence type="ECO:0000256" key="1">
    <source>
        <dbReference type="SAM" id="MobiDB-lite"/>
    </source>
</evidence>
<reference evidence="2" key="1">
    <citation type="submission" date="2018-05" db="EMBL/GenBank/DDBJ databases">
        <authorList>
            <person name="Lanie J.A."/>
            <person name="Ng W.-L."/>
            <person name="Kazmierczak K.M."/>
            <person name="Andrzejewski T.M."/>
            <person name="Davidsen T.M."/>
            <person name="Wayne K.J."/>
            <person name="Tettelin H."/>
            <person name="Glass J.I."/>
            <person name="Rusch D."/>
            <person name="Podicherti R."/>
            <person name="Tsui H.-C.T."/>
            <person name="Winkler M.E."/>
        </authorList>
    </citation>
    <scope>NUCLEOTIDE SEQUENCE</scope>
</reference>